<organism evidence="1 2">
    <name type="scientific">Glossina pallidipes</name>
    <name type="common">Tsetse fly</name>
    <dbReference type="NCBI Taxonomy" id="7398"/>
    <lineage>
        <taxon>Eukaryota</taxon>
        <taxon>Metazoa</taxon>
        <taxon>Ecdysozoa</taxon>
        <taxon>Arthropoda</taxon>
        <taxon>Hexapoda</taxon>
        <taxon>Insecta</taxon>
        <taxon>Pterygota</taxon>
        <taxon>Neoptera</taxon>
        <taxon>Endopterygota</taxon>
        <taxon>Diptera</taxon>
        <taxon>Brachycera</taxon>
        <taxon>Muscomorpha</taxon>
        <taxon>Hippoboscoidea</taxon>
        <taxon>Glossinidae</taxon>
        <taxon>Glossina</taxon>
    </lineage>
</organism>
<dbReference type="EnsemblMetazoa" id="GPAI010177-RA">
    <property type="protein sequence ID" value="GPAI010177-PA"/>
    <property type="gene ID" value="GPAI010177"/>
</dbReference>
<proteinExistence type="predicted"/>
<evidence type="ECO:0000313" key="2">
    <source>
        <dbReference type="Proteomes" id="UP000092445"/>
    </source>
</evidence>
<reference evidence="2" key="1">
    <citation type="submission" date="2014-03" db="EMBL/GenBank/DDBJ databases">
        <authorList>
            <person name="Aksoy S."/>
            <person name="Warren W."/>
            <person name="Wilson R.K."/>
        </authorList>
    </citation>
    <scope>NUCLEOTIDE SEQUENCE [LARGE SCALE GENOMIC DNA]</scope>
    <source>
        <strain evidence="2">IAEA</strain>
    </source>
</reference>
<protein>
    <submittedName>
        <fullName evidence="1">Uncharacterized protein</fullName>
    </submittedName>
</protein>
<dbReference type="Proteomes" id="UP000092445">
    <property type="component" value="Unassembled WGS sequence"/>
</dbReference>
<dbReference type="AlphaFoldDB" id="A0A1A9ZC46"/>
<keyword evidence="2" id="KW-1185">Reference proteome</keyword>
<accession>A0A1A9ZC46</accession>
<dbReference type="VEuPathDB" id="VectorBase:GPAI010177"/>
<sequence>MLQFYSFNIRHSSLNVLNLPTNPWSFWCEWSRLQARSPNTLPLYCRQRRKVTETASNGNSLLNNGDDFLPLFTNSLRVFTNHILRTFVTSSFELELYKVGIFDHRKIFEPAAIACISDQLFMYHEGITSQNT</sequence>
<name>A0A1A9ZC46_GLOPL</name>
<reference evidence="1" key="2">
    <citation type="submission" date="2020-05" db="UniProtKB">
        <authorList>
            <consortium name="EnsemblMetazoa"/>
        </authorList>
    </citation>
    <scope>IDENTIFICATION</scope>
    <source>
        <strain evidence="1">IAEA</strain>
    </source>
</reference>
<evidence type="ECO:0000313" key="1">
    <source>
        <dbReference type="EnsemblMetazoa" id="GPAI010177-PA"/>
    </source>
</evidence>